<dbReference type="AlphaFoldDB" id="A6VWI2"/>
<comment type="catalytic activity">
    <reaction evidence="8">
        <text>2 GTP = 3',3'-c-di-GMP + 2 diphosphate</text>
        <dbReference type="Rhea" id="RHEA:24898"/>
        <dbReference type="ChEBI" id="CHEBI:33019"/>
        <dbReference type="ChEBI" id="CHEBI:37565"/>
        <dbReference type="ChEBI" id="CHEBI:58805"/>
        <dbReference type="EC" id="2.7.7.65"/>
    </reaction>
</comment>
<evidence type="ECO:0000256" key="7">
    <source>
        <dbReference type="ARBA" id="ARBA00023136"/>
    </source>
</evidence>
<dbReference type="InterPro" id="IPR029151">
    <property type="entry name" value="Sensor-like_sf"/>
</dbReference>
<evidence type="ECO:0000256" key="3">
    <source>
        <dbReference type="ARBA" id="ARBA00012528"/>
    </source>
</evidence>
<evidence type="ECO:0000256" key="5">
    <source>
        <dbReference type="ARBA" id="ARBA00022692"/>
    </source>
</evidence>
<organism evidence="10">
    <name type="scientific">Marinomonas sp. (strain MWYL1)</name>
    <dbReference type="NCBI Taxonomy" id="400668"/>
    <lineage>
        <taxon>Bacteria</taxon>
        <taxon>Pseudomonadati</taxon>
        <taxon>Pseudomonadota</taxon>
        <taxon>Gammaproteobacteria</taxon>
        <taxon>Oceanospirillales</taxon>
        <taxon>Oceanospirillaceae</taxon>
        <taxon>Marinomonas</taxon>
    </lineage>
</organism>
<dbReference type="InterPro" id="IPR033479">
    <property type="entry name" value="dCache_1"/>
</dbReference>
<dbReference type="CDD" id="cd18773">
    <property type="entry name" value="PDC1_HK_sensor"/>
    <property type="match status" value="1"/>
</dbReference>
<evidence type="ECO:0000256" key="6">
    <source>
        <dbReference type="ARBA" id="ARBA00022989"/>
    </source>
</evidence>
<dbReference type="InterPro" id="IPR043128">
    <property type="entry name" value="Rev_trsase/Diguanyl_cyclase"/>
</dbReference>
<accession>A6VWI2</accession>
<dbReference type="InterPro" id="IPR050469">
    <property type="entry name" value="Diguanylate_Cyclase"/>
</dbReference>
<evidence type="ECO:0000313" key="10">
    <source>
        <dbReference type="EMBL" id="ABR70811.1"/>
    </source>
</evidence>
<dbReference type="Gene3D" id="3.30.450.20">
    <property type="entry name" value="PAS domain"/>
    <property type="match status" value="1"/>
</dbReference>
<evidence type="ECO:0000256" key="8">
    <source>
        <dbReference type="ARBA" id="ARBA00034247"/>
    </source>
</evidence>
<dbReference type="HOGENOM" id="CLU_000445_134_6_6"/>
<protein>
    <recommendedName>
        <fullName evidence="3">diguanylate cyclase</fullName>
        <ecNumber evidence="3">2.7.7.65</ecNumber>
    </recommendedName>
</protein>
<dbReference type="GO" id="GO:1902201">
    <property type="term" value="P:negative regulation of bacterial-type flagellum-dependent cell motility"/>
    <property type="evidence" value="ECO:0007669"/>
    <property type="project" value="TreeGrafter"/>
</dbReference>
<reference evidence="10" key="1">
    <citation type="submission" date="2007-06" db="EMBL/GenBank/DDBJ databases">
        <title>Complete sequence of Marinomonas sp. MWYL1.</title>
        <authorList>
            <consortium name="US DOE Joint Genome Institute"/>
            <person name="Copeland A."/>
            <person name="Lucas S."/>
            <person name="Lapidus A."/>
            <person name="Barry K."/>
            <person name="Glavina del Rio T."/>
            <person name="Dalin E."/>
            <person name="Tice H."/>
            <person name="Pitluck S."/>
            <person name="Kiss H."/>
            <person name="Brettin T."/>
            <person name="Bruce D."/>
            <person name="Detter J.C."/>
            <person name="Han C."/>
            <person name="Schmutz J."/>
            <person name="Larimer F."/>
            <person name="Land M."/>
            <person name="Hauser L."/>
            <person name="Kyrpides N."/>
            <person name="Kim E."/>
            <person name="Johnston A.W.B."/>
            <person name="Todd J.D."/>
            <person name="Rogers R."/>
            <person name="Wexler M."/>
            <person name="Bond P.L."/>
            <person name="Li Y."/>
            <person name="Richardson P."/>
        </authorList>
    </citation>
    <scope>NUCLEOTIDE SEQUENCE [LARGE SCALE GENOMIC DNA]</scope>
    <source>
        <strain evidence="10">MWYL1</strain>
    </source>
</reference>
<dbReference type="PANTHER" id="PTHR45138">
    <property type="entry name" value="REGULATORY COMPONENTS OF SENSORY TRANSDUCTION SYSTEM"/>
    <property type="match status" value="1"/>
</dbReference>
<dbReference type="STRING" id="400668.Mmwyl1_1887"/>
<dbReference type="InterPro" id="IPR029787">
    <property type="entry name" value="Nucleotide_cyclase"/>
</dbReference>
<dbReference type="eggNOG" id="COG2199">
    <property type="taxonomic scope" value="Bacteria"/>
</dbReference>
<proteinExistence type="predicted"/>
<keyword evidence="7" id="KW-0472">Membrane</keyword>
<evidence type="ECO:0000256" key="1">
    <source>
        <dbReference type="ARBA" id="ARBA00001946"/>
    </source>
</evidence>
<dbReference type="PANTHER" id="PTHR45138:SF9">
    <property type="entry name" value="DIGUANYLATE CYCLASE DGCM-RELATED"/>
    <property type="match status" value="1"/>
</dbReference>
<evidence type="ECO:0000259" key="9">
    <source>
        <dbReference type="PROSITE" id="PS50887"/>
    </source>
</evidence>
<keyword evidence="6" id="KW-1133">Transmembrane helix</keyword>
<dbReference type="Pfam" id="PF00990">
    <property type="entry name" value="GGDEF"/>
    <property type="match status" value="1"/>
</dbReference>
<dbReference type="NCBIfam" id="TIGR00254">
    <property type="entry name" value="GGDEF"/>
    <property type="match status" value="1"/>
</dbReference>
<dbReference type="InterPro" id="IPR000160">
    <property type="entry name" value="GGDEF_dom"/>
</dbReference>
<name>A6VWI2_MARMS</name>
<dbReference type="EMBL" id="CP000749">
    <property type="protein sequence ID" value="ABR70811.1"/>
    <property type="molecule type" value="Genomic_DNA"/>
</dbReference>
<dbReference type="CDD" id="cd18774">
    <property type="entry name" value="PDC2_HK_sensor"/>
    <property type="match status" value="1"/>
</dbReference>
<keyword evidence="4" id="KW-1003">Cell membrane</keyword>
<dbReference type="OrthoDB" id="9812260at2"/>
<dbReference type="Pfam" id="PF02743">
    <property type="entry name" value="dCache_1"/>
    <property type="match status" value="1"/>
</dbReference>
<comment type="subcellular location">
    <subcellularLocation>
        <location evidence="2">Cell membrane</location>
        <topology evidence="2">Multi-pass membrane protein</topology>
    </subcellularLocation>
</comment>
<dbReference type="SUPFAM" id="SSF55073">
    <property type="entry name" value="Nucleotide cyclase"/>
    <property type="match status" value="1"/>
</dbReference>
<dbReference type="GO" id="GO:0052621">
    <property type="term" value="F:diguanylate cyclase activity"/>
    <property type="evidence" value="ECO:0007669"/>
    <property type="project" value="UniProtKB-EC"/>
</dbReference>
<dbReference type="GO" id="GO:0005886">
    <property type="term" value="C:plasma membrane"/>
    <property type="evidence" value="ECO:0007669"/>
    <property type="project" value="UniProtKB-SubCell"/>
</dbReference>
<dbReference type="SUPFAM" id="SSF103190">
    <property type="entry name" value="Sensory domain-like"/>
    <property type="match status" value="1"/>
</dbReference>
<evidence type="ECO:0000256" key="4">
    <source>
        <dbReference type="ARBA" id="ARBA00022475"/>
    </source>
</evidence>
<dbReference type="EC" id="2.7.7.65" evidence="3"/>
<evidence type="ECO:0000256" key="2">
    <source>
        <dbReference type="ARBA" id="ARBA00004651"/>
    </source>
</evidence>
<sequence length="517" mass="58519">MLFRLDLQRLFLLLTIAAVLLTFANSYYVTYQVQKQLLINSTLEANRVYAAKLAETTNNFLQNAQKQLAYSANILSTDFDNEALLESEAKRLYQQSSFFNSVSIINSKAIITTIFPLTIPVKGLLLPPETRQSFNTRKPIVADPFLSPSGSYLVSISHPIFTKNNEYLGYIAGTIYLHQNNVFFNLLGQHPYSDGSYIYVVDRHKEIIYHLHKNRIGDHVQNNPVLDAAINGQSGSARVVNSLGISMLAGYAHIERAGWGVVTQRPFDSVMAELDVQLTEVIWKSLPVLLMMLIAIWIANRFITAPLQALAHHASNMHDKDAEHNILSIKSWYFEVYELKRAILSGLAALNQKINQLNIDTNTDPLTGLYNRRSLDQILEQWREMKQSFAVIALDIDHFKVINDLFGHDVGDEVLKQLSQIMKETCDKNAIIFRNGGEEFLILLPSTKQSVAQFFAEKLRIKIAQHEMPIADNITVSLGISYWDNNSNDTIKMTLKKADIALYQAKRQGRNCSIVHS</sequence>
<dbReference type="CDD" id="cd01949">
    <property type="entry name" value="GGDEF"/>
    <property type="match status" value="1"/>
</dbReference>
<feature type="domain" description="GGDEF" evidence="9">
    <location>
        <begin position="387"/>
        <end position="517"/>
    </location>
</feature>
<dbReference type="GO" id="GO:0043709">
    <property type="term" value="P:cell adhesion involved in single-species biofilm formation"/>
    <property type="evidence" value="ECO:0007669"/>
    <property type="project" value="TreeGrafter"/>
</dbReference>
<dbReference type="KEGG" id="mmw:Mmwyl1_1887"/>
<keyword evidence="5" id="KW-0812">Transmembrane</keyword>
<dbReference type="FunFam" id="3.30.70.270:FF:000001">
    <property type="entry name" value="Diguanylate cyclase domain protein"/>
    <property type="match status" value="1"/>
</dbReference>
<dbReference type="PROSITE" id="PS50887">
    <property type="entry name" value="GGDEF"/>
    <property type="match status" value="1"/>
</dbReference>
<comment type="cofactor">
    <cofactor evidence="1">
        <name>Mg(2+)</name>
        <dbReference type="ChEBI" id="CHEBI:18420"/>
    </cofactor>
</comment>
<dbReference type="Gene3D" id="3.30.70.270">
    <property type="match status" value="1"/>
</dbReference>
<dbReference type="SMART" id="SM00267">
    <property type="entry name" value="GGDEF"/>
    <property type="match status" value="1"/>
</dbReference>
<gene>
    <name evidence="10" type="ordered locus">Mmwyl1_1887</name>
</gene>